<keyword evidence="3" id="KW-1185">Reference proteome</keyword>
<name>A0AAN9HTP4_CROPI</name>
<reference evidence="2 3" key="1">
    <citation type="submission" date="2024-01" db="EMBL/GenBank/DDBJ databases">
        <title>The genomes of 5 underutilized Papilionoideae crops provide insights into root nodulation and disease resistanc.</title>
        <authorList>
            <person name="Yuan L."/>
        </authorList>
    </citation>
    <scope>NUCLEOTIDE SEQUENCE [LARGE SCALE GENOMIC DNA]</scope>
    <source>
        <strain evidence="2">ZHUSHIDOU_FW_LH</strain>
        <tissue evidence="2">Leaf</tissue>
    </source>
</reference>
<accession>A0AAN9HTP4</accession>
<dbReference type="AlphaFoldDB" id="A0AAN9HTP4"/>
<dbReference type="InterPro" id="IPR009027">
    <property type="entry name" value="Ribosomal_bL9/RNase_H1_N"/>
</dbReference>
<dbReference type="Pfam" id="PF01693">
    <property type="entry name" value="Cauli_VI"/>
    <property type="match status" value="1"/>
</dbReference>
<sequence>MPRHYVVFEGEIPGVYDNWPDCKEQVHNFSGCSYRSFPTKKEAEKEYHKFLEKKRSKEADMHKGGNNNVEFGSSFDSNAIAFAEHRDVENELLGISMQNWFAKGDYLAREDAALIMLRHLLAFTNREIIEFNYFNLKDVQLAADALEAQNVDLIFSVGNMEHKTAEEQSPLVQGKQNLIGTQSKDKAVAEDLNPGDSRSTVEATMDDVQKEDFTDGRTVVMKILGLIKEDVEKGVEIQELDATYIDRWMALSEHLDFLPGVYNITAHVTAFCELQTFIN</sequence>
<dbReference type="InterPro" id="IPR011320">
    <property type="entry name" value="RNase_H1_N"/>
</dbReference>
<feature type="domain" description="Ribonuclease H1 N-terminal" evidence="1">
    <location>
        <begin position="5"/>
        <end position="45"/>
    </location>
</feature>
<gene>
    <name evidence="2" type="ORF">RIF29_29208</name>
</gene>
<protein>
    <recommendedName>
        <fullName evidence="1">Ribonuclease H1 N-terminal domain-containing protein</fullName>
    </recommendedName>
</protein>
<dbReference type="InterPro" id="IPR037056">
    <property type="entry name" value="RNase_H1_N_sf"/>
</dbReference>
<evidence type="ECO:0000313" key="3">
    <source>
        <dbReference type="Proteomes" id="UP001372338"/>
    </source>
</evidence>
<comment type="caution">
    <text evidence="2">The sequence shown here is derived from an EMBL/GenBank/DDBJ whole genome shotgun (WGS) entry which is preliminary data.</text>
</comment>
<dbReference type="SUPFAM" id="SSF55658">
    <property type="entry name" value="L9 N-domain-like"/>
    <property type="match status" value="1"/>
</dbReference>
<evidence type="ECO:0000259" key="1">
    <source>
        <dbReference type="Pfam" id="PF01693"/>
    </source>
</evidence>
<dbReference type="EMBL" id="JAYWIO010000006">
    <property type="protein sequence ID" value="KAK7255788.1"/>
    <property type="molecule type" value="Genomic_DNA"/>
</dbReference>
<proteinExistence type="predicted"/>
<evidence type="ECO:0000313" key="2">
    <source>
        <dbReference type="EMBL" id="KAK7255788.1"/>
    </source>
</evidence>
<organism evidence="2 3">
    <name type="scientific">Crotalaria pallida</name>
    <name type="common">Smooth rattlebox</name>
    <name type="synonym">Crotalaria striata</name>
    <dbReference type="NCBI Taxonomy" id="3830"/>
    <lineage>
        <taxon>Eukaryota</taxon>
        <taxon>Viridiplantae</taxon>
        <taxon>Streptophyta</taxon>
        <taxon>Embryophyta</taxon>
        <taxon>Tracheophyta</taxon>
        <taxon>Spermatophyta</taxon>
        <taxon>Magnoliopsida</taxon>
        <taxon>eudicotyledons</taxon>
        <taxon>Gunneridae</taxon>
        <taxon>Pentapetalae</taxon>
        <taxon>rosids</taxon>
        <taxon>fabids</taxon>
        <taxon>Fabales</taxon>
        <taxon>Fabaceae</taxon>
        <taxon>Papilionoideae</taxon>
        <taxon>50 kb inversion clade</taxon>
        <taxon>genistoids sensu lato</taxon>
        <taxon>core genistoids</taxon>
        <taxon>Crotalarieae</taxon>
        <taxon>Crotalaria</taxon>
    </lineage>
</organism>
<dbReference type="Proteomes" id="UP001372338">
    <property type="component" value="Unassembled WGS sequence"/>
</dbReference>
<dbReference type="Gene3D" id="3.40.970.10">
    <property type="entry name" value="Ribonuclease H1, N-terminal domain"/>
    <property type="match status" value="1"/>
</dbReference>